<dbReference type="AlphaFoldDB" id="A0A7W9LKL2"/>
<feature type="compositionally biased region" description="Low complexity" evidence="1">
    <location>
        <begin position="121"/>
        <end position="137"/>
    </location>
</feature>
<name>A0A7W9LKL2_9ACTN</name>
<evidence type="ECO:0000256" key="1">
    <source>
        <dbReference type="SAM" id="MobiDB-lite"/>
    </source>
</evidence>
<organism evidence="2 3">
    <name type="scientific">Jiangella mangrovi</name>
    <dbReference type="NCBI Taxonomy" id="1524084"/>
    <lineage>
        <taxon>Bacteria</taxon>
        <taxon>Bacillati</taxon>
        <taxon>Actinomycetota</taxon>
        <taxon>Actinomycetes</taxon>
        <taxon>Jiangellales</taxon>
        <taxon>Jiangellaceae</taxon>
        <taxon>Jiangella</taxon>
    </lineage>
</organism>
<dbReference type="EMBL" id="JACHMM010000001">
    <property type="protein sequence ID" value="MBB5787182.1"/>
    <property type="molecule type" value="Genomic_DNA"/>
</dbReference>
<keyword evidence="3" id="KW-1185">Reference proteome</keyword>
<protein>
    <submittedName>
        <fullName evidence="2">Uncharacterized protein</fullName>
    </submittedName>
</protein>
<dbReference type="Proteomes" id="UP000542813">
    <property type="component" value="Unassembled WGS sequence"/>
</dbReference>
<feature type="compositionally biased region" description="Pro residues" evidence="1">
    <location>
        <begin position="103"/>
        <end position="115"/>
    </location>
</feature>
<proteinExistence type="predicted"/>
<sequence>MIRSRSSLLLVGAAVVLAVVGLLLVLGGGGDDGDSPGSVGGAAGGRPGERPSEAAPPADDPSPGPGADQETVAPDAGTGEPQRTPSTAGEDEPLEPSDTPTAQPTPGPRQTPTLPPGMRQPEPVEVPDPGTVDGDDPTAVAVAALTAAYSFDTATDTSSADAMDRAQVWLAAPYDSSAYDLDGLRQDVERDWERWSGHQAFASINGIDPHTTDVDTPDTATRAERRFYVRMTPIGRDAWNGPLVEHQWFAFLERASADDQWRIVELQTPLAHR</sequence>
<accession>A0A7W9LKL2</accession>
<reference evidence="2 3" key="1">
    <citation type="submission" date="2020-08" db="EMBL/GenBank/DDBJ databases">
        <title>Sequencing the genomes of 1000 actinobacteria strains.</title>
        <authorList>
            <person name="Klenk H.-P."/>
        </authorList>
    </citation>
    <scope>NUCLEOTIDE SEQUENCE [LARGE SCALE GENOMIC DNA]</scope>
    <source>
        <strain evidence="2 3">DSM 102122</strain>
    </source>
</reference>
<evidence type="ECO:0000313" key="2">
    <source>
        <dbReference type="EMBL" id="MBB5787182.1"/>
    </source>
</evidence>
<comment type="caution">
    <text evidence="2">The sequence shown here is derived from an EMBL/GenBank/DDBJ whole genome shotgun (WGS) entry which is preliminary data.</text>
</comment>
<dbReference type="RefSeq" id="WP_184821076.1">
    <property type="nucleotide sequence ID" value="NZ_JACHMM010000001.1"/>
</dbReference>
<gene>
    <name evidence="2" type="ORF">HD601_001757</name>
</gene>
<evidence type="ECO:0000313" key="3">
    <source>
        <dbReference type="Proteomes" id="UP000542813"/>
    </source>
</evidence>
<feature type="region of interest" description="Disordered" evidence="1">
    <location>
        <begin position="29"/>
        <end position="137"/>
    </location>
</feature>